<feature type="domain" description="Periplasmic binding protein" evidence="5">
    <location>
        <begin position="45"/>
        <end position="308"/>
    </location>
</feature>
<keyword evidence="7" id="KW-1185">Reference proteome</keyword>
<dbReference type="PANTHER" id="PTHR46847">
    <property type="entry name" value="D-ALLOSE-BINDING PERIPLASMIC PROTEIN-RELATED"/>
    <property type="match status" value="1"/>
</dbReference>
<evidence type="ECO:0000313" key="6">
    <source>
        <dbReference type="EMBL" id="MFC0392909.1"/>
    </source>
</evidence>
<evidence type="ECO:0000259" key="5">
    <source>
        <dbReference type="Pfam" id="PF13407"/>
    </source>
</evidence>
<comment type="caution">
    <text evidence="6">The sequence shown here is derived from an EMBL/GenBank/DDBJ whole genome shotgun (WGS) entry which is preliminary data.</text>
</comment>
<organism evidence="6 7">
    <name type="scientific">Paenibacillus mendelii</name>
    <dbReference type="NCBI Taxonomy" id="206163"/>
    <lineage>
        <taxon>Bacteria</taxon>
        <taxon>Bacillati</taxon>
        <taxon>Bacillota</taxon>
        <taxon>Bacilli</taxon>
        <taxon>Bacillales</taxon>
        <taxon>Paenibacillaceae</taxon>
        <taxon>Paenibacillus</taxon>
    </lineage>
</organism>
<evidence type="ECO:0000256" key="3">
    <source>
        <dbReference type="ARBA" id="ARBA00022729"/>
    </source>
</evidence>
<dbReference type="Gene3D" id="3.40.50.2300">
    <property type="match status" value="2"/>
</dbReference>
<dbReference type="InterPro" id="IPR028082">
    <property type="entry name" value="Peripla_BP_I"/>
</dbReference>
<gene>
    <name evidence="6" type="ORF">ACFFJ8_16170</name>
</gene>
<evidence type="ECO:0000256" key="4">
    <source>
        <dbReference type="SAM" id="SignalP"/>
    </source>
</evidence>
<protein>
    <submittedName>
        <fullName evidence="6">Sugar ABC transporter substrate-binding protein</fullName>
    </submittedName>
</protein>
<dbReference type="InterPro" id="IPR025997">
    <property type="entry name" value="SBP_2_dom"/>
</dbReference>
<keyword evidence="3 4" id="KW-0732">Signal</keyword>
<evidence type="ECO:0000256" key="2">
    <source>
        <dbReference type="ARBA" id="ARBA00007639"/>
    </source>
</evidence>
<sequence>MKKKWAGLAVTLMLILSVVLSACGTKDTPDSGNGDSAGGEKKYKIGFANLTENAPFFVDVRKGIEKVAKEKGIELVIADNKTDGATALANAENFITQKVDFVIEFQSDEKFGEVIMDKFNENNIKVIAIDIPMPGAVFFGANNSKAGFLAGEYLGNQAKAQWEGKIDKVIMLELPQSGDVPAKRMQGQLDGLKSVITDIKDSDIIRLDSKNTLEEAKRLMTDVLTTIPDAKHIAILSINDDTALGAKAALEAANRMDHAMIVGQGADQRGREELANEKTPFLGSTGYFPEKYGEYIIPAALDILAGKDVGSEILMEHEFVSKENLKKLYP</sequence>
<feature type="signal peptide" evidence="4">
    <location>
        <begin position="1"/>
        <end position="22"/>
    </location>
</feature>
<dbReference type="Proteomes" id="UP001589818">
    <property type="component" value="Unassembled WGS sequence"/>
</dbReference>
<evidence type="ECO:0000256" key="1">
    <source>
        <dbReference type="ARBA" id="ARBA00004196"/>
    </source>
</evidence>
<evidence type="ECO:0000313" key="7">
    <source>
        <dbReference type="Proteomes" id="UP001589818"/>
    </source>
</evidence>
<dbReference type="PROSITE" id="PS51257">
    <property type="entry name" value="PROKAR_LIPOPROTEIN"/>
    <property type="match status" value="1"/>
</dbReference>
<dbReference type="SUPFAM" id="SSF53822">
    <property type="entry name" value="Periplasmic binding protein-like I"/>
    <property type="match status" value="1"/>
</dbReference>
<comment type="similarity">
    <text evidence="2">Belongs to the bacterial solute-binding protein 2 family.</text>
</comment>
<comment type="subcellular location">
    <subcellularLocation>
        <location evidence="1">Cell envelope</location>
    </subcellularLocation>
</comment>
<dbReference type="Pfam" id="PF13407">
    <property type="entry name" value="Peripla_BP_4"/>
    <property type="match status" value="1"/>
</dbReference>
<dbReference type="PANTHER" id="PTHR46847:SF1">
    <property type="entry name" value="D-ALLOSE-BINDING PERIPLASMIC PROTEIN-RELATED"/>
    <property type="match status" value="1"/>
</dbReference>
<dbReference type="EMBL" id="JBHLVF010000023">
    <property type="protein sequence ID" value="MFC0392909.1"/>
    <property type="molecule type" value="Genomic_DNA"/>
</dbReference>
<reference evidence="6 7" key="1">
    <citation type="submission" date="2024-09" db="EMBL/GenBank/DDBJ databases">
        <authorList>
            <person name="Sun Q."/>
            <person name="Mori K."/>
        </authorList>
    </citation>
    <scope>NUCLEOTIDE SEQUENCE [LARGE SCALE GENOMIC DNA]</scope>
    <source>
        <strain evidence="6 7">CCM 4839</strain>
    </source>
</reference>
<name>A0ABV6JBT6_9BACL</name>
<accession>A0ABV6JBT6</accession>
<dbReference type="CDD" id="cd01536">
    <property type="entry name" value="PBP1_ABC_sugar_binding-like"/>
    <property type="match status" value="1"/>
</dbReference>
<feature type="chain" id="PRO_5045336817" evidence="4">
    <location>
        <begin position="23"/>
        <end position="330"/>
    </location>
</feature>
<dbReference type="RefSeq" id="WP_204818673.1">
    <property type="nucleotide sequence ID" value="NZ_JANHOF010000005.1"/>
</dbReference>
<proteinExistence type="inferred from homology"/>